<accession>A0A2T7FUD8</accession>
<dbReference type="GO" id="GO:0005694">
    <property type="term" value="C:chromosome"/>
    <property type="evidence" value="ECO:0007669"/>
    <property type="project" value="InterPro"/>
</dbReference>
<dbReference type="InterPro" id="IPR013498">
    <property type="entry name" value="Topo_IA_Znf"/>
</dbReference>
<comment type="catalytic activity">
    <reaction evidence="1 10">
        <text>ATP-independent breakage of single-stranded DNA, followed by passage and rejoining.</text>
        <dbReference type="EC" id="5.6.2.1"/>
    </reaction>
</comment>
<dbReference type="InterPro" id="IPR034149">
    <property type="entry name" value="TOPRIM_TopoI"/>
</dbReference>
<feature type="site" description="Interaction with DNA" evidence="10">
    <location>
        <position position="31"/>
    </location>
</feature>
<gene>
    <name evidence="10 14" type="primary">topA</name>
    <name evidence="14" type="ORF">DC363_13215</name>
</gene>
<feature type="site" description="Interaction with DNA" evidence="10">
    <location>
        <position position="146"/>
    </location>
</feature>
<reference evidence="14 15" key="1">
    <citation type="submission" date="2018-04" db="EMBL/GenBank/DDBJ databases">
        <title>Pelagivirga bohaiensis gen. nov., sp. nov., a bacterium isolated from the Bohai Sea.</title>
        <authorList>
            <person name="Ji X."/>
        </authorList>
    </citation>
    <scope>NUCLEOTIDE SEQUENCE [LARGE SCALE GENOMIC DNA]</scope>
    <source>
        <strain evidence="14 15">BH-SD16</strain>
    </source>
</reference>
<dbReference type="GO" id="GO:0006265">
    <property type="term" value="P:DNA topological change"/>
    <property type="evidence" value="ECO:0007669"/>
    <property type="project" value="UniProtKB-UniRule"/>
</dbReference>
<dbReference type="InterPro" id="IPR013826">
    <property type="entry name" value="Topo_IA_cen_sub3"/>
</dbReference>
<dbReference type="SUPFAM" id="SSF56712">
    <property type="entry name" value="Prokaryotic type I DNA topoisomerase"/>
    <property type="match status" value="1"/>
</dbReference>
<name>A0A2T7FUD8_9RHOB</name>
<evidence type="ECO:0000313" key="15">
    <source>
        <dbReference type="Proteomes" id="UP000244817"/>
    </source>
</evidence>
<feature type="region of interest" description="Interaction with DNA" evidence="10">
    <location>
        <begin position="166"/>
        <end position="171"/>
    </location>
</feature>
<dbReference type="EMBL" id="QCYG01000008">
    <property type="protein sequence ID" value="PVA05779.1"/>
    <property type="molecule type" value="Genomic_DNA"/>
</dbReference>
<organism evidence="14 15">
    <name type="scientific">Thalassorhabdomicrobium marinisediminis</name>
    <dbReference type="NCBI Taxonomy" id="2170577"/>
    <lineage>
        <taxon>Bacteria</taxon>
        <taxon>Pseudomonadati</taxon>
        <taxon>Pseudomonadota</taxon>
        <taxon>Alphaproteobacteria</taxon>
        <taxon>Rhodobacterales</taxon>
        <taxon>Paracoccaceae</taxon>
        <taxon>Thalassorhabdomicrobium</taxon>
    </lineage>
</organism>
<evidence type="ECO:0000256" key="6">
    <source>
        <dbReference type="ARBA" id="ARBA00022842"/>
    </source>
</evidence>
<dbReference type="InterPro" id="IPR006171">
    <property type="entry name" value="TOPRIM_dom"/>
</dbReference>
<evidence type="ECO:0000256" key="4">
    <source>
        <dbReference type="ARBA" id="ARBA00022771"/>
    </source>
</evidence>
<keyword evidence="6" id="KW-0460">Magnesium</keyword>
<dbReference type="GO" id="GO:0003677">
    <property type="term" value="F:DNA binding"/>
    <property type="evidence" value="ECO:0007669"/>
    <property type="project" value="UniProtKB-KW"/>
</dbReference>
<keyword evidence="8 10" id="KW-0238">DNA-binding</keyword>
<keyword evidence="5" id="KW-0862">Zinc</keyword>
<dbReference type="EC" id="5.6.2.1" evidence="10"/>
<comment type="caution">
    <text evidence="14">The sequence shown here is derived from an EMBL/GenBank/DDBJ whole genome shotgun (WGS) entry which is preliminary data.</text>
</comment>
<dbReference type="Gene3D" id="3.40.50.140">
    <property type="match status" value="1"/>
</dbReference>
<dbReference type="RefSeq" id="WP_108641632.1">
    <property type="nucleotide sequence ID" value="NZ_QCYG01000008.1"/>
</dbReference>
<keyword evidence="4" id="KW-0863">Zinc-finger</keyword>
<dbReference type="HAMAP" id="MF_00952">
    <property type="entry name" value="Topoisom_1_prok"/>
    <property type="match status" value="1"/>
</dbReference>
<evidence type="ECO:0000256" key="8">
    <source>
        <dbReference type="ARBA" id="ARBA00023125"/>
    </source>
</evidence>
<keyword evidence="7 10" id="KW-0799">Topoisomerase</keyword>
<keyword evidence="15" id="KW-1185">Reference proteome</keyword>
<keyword evidence="9 10" id="KW-0413">Isomerase</keyword>
<evidence type="ECO:0000256" key="5">
    <source>
        <dbReference type="ARBA" id="ARBA00022833"/>
    </source>
</evidence>
<dbReference type="Pfam" id="PF01751">
    <property type="entry name" value="Toprim"/>
    <property type="match status" value="1"/>
</dbReference>
<feature type="region of interest" description="Disordered" evidence="11">
    <location>
        <begin position="833"/>
        <end position="894"/>
    </location>
</feature>
<dbReference type="SMART" id="SM00437">
    <property type="entry name" value="TOP1Ac"/>
    <property type="match status" value="1"/>
</dbReference>
<dbReference type="PROSITE" id="PS52039">
    <property type="entry name" value="TOPO_IA_2"/>
    <property type="match status" value="1"/>
</dbReference>
<dbReference type="PROSITE" id="PS50880">
    <property type="entry name" value="TOPRIM"/>
    <property type="match status" value="1"/>
</dbReference>
<comment type="similarity">
    <text evidence="2 10">Belongs to the type IA topoisomerase family.</text>
</comment>
<evidence type="ECO:0000313" key="14">
    <source>
        <dbReference type="EMBL" id="PVA05779.1"/>
    </source>
</evidence>
<feature type="site" description="Interaction with DNA" evidence="10">
    <location>
        <position position="143"/>
    </location>
</feature>
<dbReference type="NCBIfam" id="TIGR01051">
    <property type="entry name" value="topA_bact"/>
    <property type="match status" value="1"/>
</dbReference>
<dbReference type="Pfam" id="PF01131">
    <property type="entry name" value="Topoisom_bac"/>
    <property type="match status" value="1"/>
</dbReference>
<dbReference type="InterPro" id="IPR003601">
    <property type="entry name" value="Topo_IA_2"/>
</dbReference>
<evidence type="ECO:0000256" key="10">
    <source>
        <dbReference type="HAMAP-Rule" id="MF_00952"/>
    </source>
</evidence>
<feature type="region of interest" description="Disordered" evidence="11">
    <location>
        <begin position="667"/>
        <end position="691"/>
    </location>
</feature>
<feature type="domain" description="Toprim" evidence="12">
    <location>
        <begin position="1"/>
        <end position="112"/>
    </location>
</feature>
<feature type="site" description="Interaction with DNA" evidence="10">
    <location>
        <position position="158"/>
    </location>
</feature>
<dbReference type="InterPro" id="IPR013825">
    <property type="entry name" value="Topo_IA_cen_sub2"/>
</dbReference>
<dbReference type="InterPro" id="IPR028612">
    <property type="entry name" value="Topoisom_1_IA"/>
</dbReference>
<feature type="domain" description="Topo IA-type catalytic" evidence="13">
    <location>
        <begin position="132"/>
        <end position="560"/>
    </location>
</feature>
<comment type="function">
    <text evidence="10">Releases the supercoiling and torsional tension of DNA, which is introduced during the DNA replication and transcription, by transiently cleaving and rejoining one strand of the DNA duplex. Introduces a single-strand break via transesterification at a target site in duplex DNA. The scissile phosphodiester is attacked by the catalytic tyrosine of the enzyme, resulting in the formation of a DNA-(5'-phosphotyrosyl)-enzyme intermediate and the expulsion of a 3'-OH DNA strand. The free DNA strand then undergoes passage around the unbroken strand, thus removing DNA supercoils. Finally, in the religation step, the DNA 3'-OH attacks the covalent intermediate to expel the active-site tyrosine and restore the DNA phosphodiester backbone.</text>
</comment>
<dbReference type="GO" id="GO:0003917">
    <property type="term" value="F:DNA topoisomerase type I (single strand cut, ATP-independent) activity"/>
    <property type="evidence" value="ECO:0007669"/>
    <property type="project" value="UniProtKB-UniRule"/>
</dbReference>
<dbReference type="InterPro" id="IPR023406">
    <property type="entry name" value="Topo_IA_AS"/>
</dbReference>
<dbReference type="AlphaFoldDB" id="A0A2T7FUD8"/>
<dbReference type="PROSITE" id="PS00396">
    <property type="entry name" value="TOPO_IA_1"/>
    <property type="match status" value="1"/>
</dbReference>
<protein>
    <recommendedName>
        <fullName evidence="10">DNA topoisomerase 1</fullName>
        <ecNumber evidence="10">5.6.2.1</ecNumber>
    </recommendedName>
    <alternativeName>
        <fullName evidence="10">DNA topoisomerase I</fullName>
    </alternativeName>
</protein>
<sequence length="894" mass="99035">MPVVVVESPAKAKTINKYLGPDYTVLASYGHVRDLPPKDGSVDPDQNFEMQWEVASDSKKHIKAIADALAEDNELILATDPDREGEAISWHLQEALRKRKSIKKDTPVSRVVFNAITKDAVTEAMRNPRQVDQPLVDAYLARRALDYLVGFKLSPVLWRRLPGAKSAGRVQSVTLRLIVEREMEIEAFNPREYWTVKAQLTTPRGQTVETRLTVLAGKRLEKFDLENATQAEMAQQAVLSRDLSVQRVEAKPANRNPSAPFMTSTLQQEASRKFGFGARMTMNAAQRLYEAGLITYMRTDGIDMAPEAVTAARDAIAAKFGKQYVPETPRIYKNKAKNAQEAHECIRPTDLMKDASDAKIADPDQRKLYDLIYKRTIASQMAGARMERTTVDVGSDDGQVVLRATGQVVLFDGFLRVYEEGRDDVDTAEDDDKRLPQMAEGDAMTKEVVTPEQHFTQPPPRYTEATLVKRMEELGIGRPSTYASIVTTIQDRGYVRKEKNRLIPEDKGRLVTAFLTNYFRKYVGYDYTASLEEELDFVSAGDADYKKVLENFWRDFKVTIDEAMDNSITEVLEKINDVLAPHIFPPNEDGTDPRLCPNCGTGRLSMRTARAGGAFIGCSNYPDCKYTRAFGPPGQDDAAGIPPEGKLLGEDDGDKIWVHKGRFGPYAQRGEVTEDNKKPKRQSIPKEWPPEEVDLETAVKLLSLPRLIGPHPEDGVNVWSNIGRYGPYLKHAESTSDRGGTNANLETLEDVFTVGMNRAVQLLAEKVASRGGRGAAAKTLKSLGDHPDEGGAVEIKEGKYGPYVKWDKINATLPKDSEVESVTLEQALELIAEKQAKKGTRRKAAPKKTAAKKTATKKKPAAKKATATQKKPAAKKSTAKTASGDASAEGDVLK</sequence>
<evidence type="ECO:0000256" key="11">
    <source>
        <dbReference type="SAM" id="MobiDB-lite"/>
    </source>
</evidence>
<feature type="compositionally biased region" description="Basic residues" evidence="11">
    <location>
        <begin position="837"/>
        <end position="862"/>
    </location>
</feature>
<dbReference type="OrthoDB" id="9804262at2"/>
<evidence type="ECO:0000256" key="2">
    <source>
        <dbReference type="ARBA" id="ARBA00009446"/>
    </source>
</evidence>
<dbReference type="InterPro" id="IPR013824">
    <property type="entry name" value="Topo_IA_cen_sub1"/>
</dbReference>
<feature type="site" description="Interaction with DNA" evidence="10">
    <location>
        <position position="492"/>
    </location>
</feature>
<dbReference type="InterPro" id="IPR025589">
    <property type="entry name" value="Toprim_C_rpt"/>
</dbReference>
<dbReference type="InterPro" id="IPR003602">
    <property type="entry name" value="Topo_IA_DNA-bd_dom"/>
</dbReference>
<dbReference type="PANTHER" id="PTHR42785:SF1">
    <property type="entry name" value="DNA TOPOISOMERASE"/>
    <property type="match status" value="1"/>
</dbReference>
<dbReference type="Gene3D" id="2.70.20.10">
    <property type="entry name" value="Topoisomerase I, domain 3"/>
    <property type="match status" value="1"/>
</dbReference>
<dbReference type="CDD" id="cd03363">
    <property type="entry name" value="TOPRIM_TopoIA_TopoI"/>
    <property type="match status" value="1"/>
</dbReference>
<dbReference type="InterPro" id="IPR005733">
    <property type="entry name" value="TopoI_bac-type"/>
</dbReference>
<dbReference type="InterPro" id="IPR023405">
    <property type="entry name" value="Topo_IA_core_domain"/>
</dbReference>
<evidence type="ECO:0000256" key="7">
    <source>
        <dbReference type="ARBA" id="ARBA00023029"/>
    </source>
</evidence>
<comment type="caution">
    <text evidence="10">Lacks conserved residue(s) required for the propagation of feature annotation.</text>
</comment>
<evidence type="ECO:0000256" key="3">
    <source>
        <dbReference type="ARBA" id="ARBA00022723"/>
    </source>
</evidence>
<dbReference type="Gene3D" id="1.10.290.10">
    <property type="entry name" value="Topoisomerase I, domain 4"/>
    <property type="match status" value="1"/>
</dbReference>
<dbReference type="PANTHER" id="PTHR42785">
    <property type="entry name" value="DNA TOPOISOMERASE, TYPE IA, CORE"/>
    <property type="match status" value="1"/>
</dbReference>
<dbReference type="Gene3D" id="3.30.65.10">
    <property type="entry name" value="Bacterial Topoisomerase I, domain 1"/>
    <property type="match status" value="1"/>
</dbReference>
<feature type="site" description="Interaction with DNA" evidence="10">
    <location>
        <position position="298"/>
    </location>
</feature>
<dbReference type="SMART" id="SM00493">
    <property type="entry name" value="TOPRIM"/>
    <property type="match status" value="1"/>
</dbReference>
<proteinExistence type="inferred from homology"/>
<dbReference type="InterPro" id="IPR013497">
    <property type="entry name" value="Topo_IA_cen"/>
</dbReference>
<evidence type="ECO:0000256" key="1">
    <source>
        <dbReference type="ARBA" id="ARBA00000213"/>
    </source>
</evidence>
<dbReference type="PRINTS" id="PR00417">
    <property type="entry name" value="PRTPISMRASEI"/>
</dbReference>
<dbReference type="CDD" id="cd00186">
    <property type="entry name" value="TOP1Ac"/>
    <property type="match status" value="1"/>
</dbReference>
<comment type="subunit">
    <text evidence="10">Monomer.</text>
</comment>
<evidence type="ECO:0000259" key="13">
    <source>
        <dbReference type="PROSITE" id="PS52039"/>
    </source>
</evidence>
<dbReference type="SUPFAM" id="SSF57783">
    <property type="entry name" value="Zinc beta-ribbon"/>
    <property type="match status" value="1"/>
</dbReference>
<evidence type="ECO:0000256" key="9">
    <source>
        <dbReference type="ARBA" id="ARBA00023235"/>
    </source>
</evidence>
<feature type="site" description="Interaction with DNA" evidence="10">
    <location>
        <position position="142"/>
    </location>
</feature>
<feature type="active site" description="O-(5'-phospho-DNA)-tyrosine intermediate" evidence="10">
    <location>
        <position position="296"/>
    </location>
</feature>
<dbReference type="SMART" id="SM00436">
    <property type="entry name" value="TOP1Bc"/>
    <property type="match status" value="1"/>
</dbReference>
<evidence type="ECO:0000259" key="12">
    <source>
        <dbReference type="PROSITE" id="PS50880"/>
    </source>
</evidence>
<dbReference type="InterPro" id="IPR000380">
    <property type="entry name" value="Topo_IA"/>
</dbReference>
<dbReference type="GO" id="GO:0008270">
    <property type="term" value="F:zinc ion binding"/>
    <property type="evidence" value="ECO:0007669"/>
    <property type="project" value="UniProtKB-KW"/>
</dbReference>
<dbReference type="Gene3D" id="1.10.460.10">
    <property type="entry name" value="Topoisomerase I, domain 2"/>
    <property type="match status" value="1"/>
</dbReference>
<dbReference type="Pfam" id="PF01396">
    <property type="entry name" value="Zn_ribbon_Top1"/>
    <property type="match status" value="1"/>
</dbReference>
<dbReference type="Proteomes" id="UP000244817">
    <property type="component" value="Unassembled WGS sequence"/>
</dbReference>
<keyword evidence="3" id="KW-0479">Metal-binding</keyword>
<dbReference type="Pfam" id="PF13368">
    <property type="entry name" value="Toprim_C_rpt"/>
    <property type="match status" value="3"/>
</dbReference>